<keyword evidence="1" id="KW-0479">Metal-binding</keyword>
<dbReference type="InterPro" id="IPR003879">
    <property type="entry name" value="Butyrophylin_SPRY"/>
</dbReference>
<evidence type="ECO:0000256" key="3">
    <source>
        <dbReference type="ARBA" id="ARBA00022833"/>
    </source>
</evidence>
<dbReference type="GO" id="GO:0016567">
    <property type="term" value="P:protein ubiquitination"/>
    <property type="evidence" value="ECO:0007669"/>
    <property type="project" value="InterPro"/>
</dbReference>
<dbReference type="SUPFAM" id="SSF57850">
    <property type="entry name" value="RING/U-box"/>
    <property type="match status" value="1"/>
</dbReference>
<dbReference type="Proteomes" id="UP001178508">
    <property type="component" value="Chromosome 14"/>
</dbReference>
<dbReference type="Gene3D" id="3.30.40.10">
    <property type="entry name" value="Zinc/RING finger domain, C3HC4 (zinc finger)"/>
    <property type="match status" value="1"/>
</dbReference>
<gene>
    <name evidence="10" type="ORF">XNOV1_A012402</name>
</gene>
<sequence length="470" mass="53966">MASRFDEDLFCPVCSEVFRDPVILSCSHSFCRDCLQDWWKTKEEQRCPVCGSWSSKGHLLPNITLKKLCESFLQEGLCTLHLQKLKFFCLDHQELVCEVCRDSGRHTNHSFRPVDETAREHRFFLEETPESLGESLRYLQEVQEKFDQTAEHIQVQARLTERRIKEQFLKLHRFLEEEEEARLSALREEEEQKSRRMKEQMEALSRQIADLSDTVRATEDLLRAEDLSFLKNYTPTMLKIFQHSQIEVPQLPSGALIDQAKHLGNLSFNIWTKMKGMVSYCPVILDPNSAHPEVLLSEDLSSVSRGEEQQLPDNPERISHDGSVLGSESFESGSHSWEVEVGESSDWELGVMEKSIYGERVRWSTSWGVRLSDGLYKTHSSTTGGQTVLQVKKHLQKIRVDLDLDSGQLSFSDPDTGSHVHTFKPTFTERVTPFMKTGTEPSLRISPLKIRQKFGTPDGLLTCSQKTQEI</sequence>
<dbReference type="SMART" id="SM00504">
    <property type="entry name" value="Ubox"/>
    <property type="match status" value="1"/>
</dbReference>
<protein>
    <submittedName>
        <fullName evidence="10">Nuclear factor 7, ovary-like</fullName>
    </submittedName>
</protein>
<evidence type="ECO:0000259" key="9">
    <source>
        <dbReference type="PROSITE" id="PS50188"/>
    </source>
</evidence>
<dbReference type="PROSITE" id="PS50089">
    <property type="entry name" value="ZF_RING_2"/>
    <property type="match status" value="1"/>
</dbReference>
<keyword evidence="5" id="KW-0175">Coiled coil</keyword>
<keyword evidence="3" id="KW-0862">Zinc</keyword>
<dbReference type="SMART" id="SM00184">
    <property type="entry name" value="RING"/>
    <property type="match status" value="1"/>
</dbReference>
<reference evidence="10" key="1">
    <citation type="submission" date="2023-08" db="EMBL/GenBank/DDBJ databases">
        <authorList>
            <person name="Alioto T."/>
            <person name="Alioto T."/>
            <person name="Gomez Garrido J."/>
        </authorList>
    </citation>
    <scope>NUCLEOTIDE SEQUENCE</scope>
</reference>
<dbReference type="PROSITE" id="PS00518">
    <property type="entry name" value="ZF_RING_1"/>
    <property type="match status" value="1"/>
</dbReference>
<dbReference type="PRINTS" id="PR01407">
    <property type="entry name" value="BUTYPHLNCDUF"/>
</dbReference>
<dbReference type="PROSITE" id="PS50188">
    <property type="entry name" value="B302_SPRY"/>
    <property type="match status" value="1"/>
</dbReference>
<dbReference type="InterPro" id="IPR003613">
    <property type="entry name" value="Ubox_domain"/>
</dbReference>
<dbReference type="SMART" id="SM00336">
    <property type="entry name" value="BBOX"/>
    <property type="match status" value="1"/>
</dbReference>
<organism evidence="10 11">
    <name type="scientific">Xyrichtys novacula</name>
    <name type="common">Pearly razorfish</name>
    <name type="synonym">Hemipteronotus novacula</name>
    <dbReference type="NCBI Taxonomy" id="13765"/>
    <lineage>
        <taxon>Eukaryota</taxon>
        <taxon>Metazoa</taxon>
        <taxon>Chordata</taxon>
        <taxon>Craniata</taxon>
        <taxon>Vertebrata</taxon>
        <taxon>Euteleostomi</taxon>
        <taxon>Actinopterygii</taxon>
        <taxon>Neopterygii</taxon>
        <taxon>Teleostei</taxon>
        <taxon>Neoteleostei</taxon>
        <taxon>Acanthomorphata</taxon>
        <taxon>Eupercaria</taxon>
        <taxon>Labriformes</taxon>
        <taxon>Labridae</taxon>
        <taxon>Xyrichtys</taxon>
    </lineage>
</organism>
<keyword evidence="2 4" id="KW-0863">Zinc-finger</keyword>
<feature type="domain" description="B30.2/SPRY" evidence="9">
    <location>
        <begin position="263"/>
        <end position="454"/>
    </location>
</feature>
<proteinExistence type="predicted"/>
<evidence type="ECO:0000256" key="5">
    <source>
        <dbReference type="SAM" id="Coils"/>
    </source>
</evidence>
<dbReference type="Pfam" id="PF13765">
    <property type="entry name" value="PRY"/>
    <property type="match status" value="1"/>
</dbReference>
<dbReference type="InterPro" id="IPR043136">
    <property type="entry name" value="B30.2/SPRY_sf"/>
</dbReference>
<dbReference type="InterPro" id="IPR001870">
    <property type="entry name" value="B30.2/SPRY"/>
</dbReference>
<dbReference type="Gene3D" id="2.60.120.920">
    <property type="match status" value="1"/>
</dbReference>
<evidence type="ECO:0000259" key="8">
    <source>
        <dbReference type="PROSITE" id="PS50119"/>
    </source>
</evidence>
<dbReference type="Pfam" id="PF00643">
    <property type="entry name" value="zf-B_box"/>
    <property type="match status" value="1"/>
</dbReference>
<evidence type="ECO:0000313" key="10">
    <source>
        <dbReference type="EMBL" id="CAJ1073165.1"/>
    </source>
</evidence>
<dbReference type="GO" id="GO:0004842">
    <property type="term" value="F:ubiquitin-protein transferase activity"/>
    <property type="evidence" value="ECO:0007669"/>
    <property type="project" value="InterPro"/>
</dbReference>
<dbReference type="Pfam" id="PF13445">
    <property type="entry name" value="zf-RING_UBOX"/>
    <property type="match status" value="1"/>
</dbReference>
<evidence type="ECO:0000313" key="11">
    <source>
        <dbReference type="Proteomes" id="UP001178508"/>
    </source>
</evidence>
<dbReference type="SUPFAM" id="SSF57845">
    <property type="entry name" value="B-box zinc-binding domain"/>
    <property type="match status" value="1"/>
</dbReference>
<evidence type="ECO:0000256" key="6">
    <source>
        <dbReference type="SAM" id="MobiDB-lite"/>
    </source>
</evidence>
<dbReference type="EMBL" id="OY660877">
    <property type="protein sequence ID" value="CAJ1073165.1"/>
    <property type="molecule type" value="Genomic_DNA"/>
</dbReference>
<dbReference type="InterPro" id="IPR027370">
    <property type="entry name" value="Znf-RING_euk"/>
</dbReference>
<feature type="domain" description="B box-type" evidence="8">
    <location>
        <begin position="73"/>
        <end position="114"/>
    </location>
</feature>
<keyword evidence="11" id="KW-1185">Reference proteome</keyword>
<dbReference type="SMART" id="SM00449">
    <property type="entry name" value="SPRY"/>
    <property type="match status" value="1"/>
</dbReference>
<evidence type="ECO:0000256" key="4">
    <source>
        <dbReference type="PROSITE-ProRule" id="PRU00024"/>
    </source>
</evidence>
<dbReference type="Pfam" id="PF00622">
    <property type="entry name" value="SPRY"/>
    <property type="match status" value="1"/>
</dbReference>
<dbReference type="SMART" id="SM00589">
    <property type="entry name" value="PRY"/>
    <property type="match status" value="1"/>
</dbReference>
<dbReference type="SUPFAM" id="SSF49899">
    <property type="entry name" value="Concanavalin A-like lectins/glucanases"/>
    <property type="match status" value="1"/>
</dbReference>
<evidence type="ECO:0000259" key="7">
    <source>
        <dbReference type="PROSITE" id="PS50089"/>
    </source>
</evidence>
<dbReference type="PROSITE" id="PS50119">
    <property type="entry name" value="ZF_BBOX"/>
    <property type="match status" value="1"/>
</dbReference>
<dbReference type="InterPro" id="IPR013083">
    <property type="entry name" value="Znf_RING/FYVE/PHD"/>
</dbReference>
<dbReference type="InterPro" id="IPR013320">
    <property type="entry name" value="ConA-like_dom_sf"/>
</dbReference>
<evidence type="ECO:0000256" key="2">
    <source>
        <dbReference type="ARBA" id="ARBA00022771"/>
    </source>
</evidence>
<dbReference type="InterPro" id="IPR050143">
    <property type="entry name" value="TRIM/RBCC"/>
</dbReference>
<feature type="coiled-coil region" evidence="5">
    <location>
        <begin position="175"/>
        <end position="221"/>
    </location>
</feature>
<evidence type="ECO:0000256" key="1">
    <source>
        <dbReference type="ARBA" id="ARBA00022723"/>
    </source>
</evidence>
<feature type="domain" description="RING-type" evidence="7">
    <location>
        <begin position="11"/>
        <end position="50"/>
    </location>
</feature>
<dbReference type="InterPro" id="IPR017907">
    <property type="entry name" value="Znf_RING_CS"/>
</dbReference>
<dbReference type="InterPro" id="IPR003877">
    <property type="entry name" value="SPRY_dom"/>
</dbReference>
<dbReference type="InterPro" id="IPR001841">
    <property type="entry name" value="Znf_RING"/>
</dbReference>
<accession>A0AAV1GJ09</accession>
<name>A0AAV1GJ09_XYRNO</name>
<dbReference type="InterPro" id="IPR006574">
    <property type="entry name" value="PRY"/>
</dbReference>
<dbReference type="PANTHER" id="PTHR24103">
    <property type="entry name" value="E3 UBIQUITIN-PROTEIN LIGASE TRIM"/>
    <property type="match status" value="1"/>
</dbReference>
<dbReference type="GO" id="GO:0008270">
    <property type="term" value="F:zinc ion binding"/>
    <property type="evidence" value="ECO:0007669"/>
    <property type="project" value="UniProtKB-KW"/>
</dbReference>
<dbReference type="InterPro" id="IPR000315">
    <property type="entry name" value="Znf_B-box"/>
</dbReference>
<feature type="region of interest" description="Disordered" evidence="6">
    <location>
        <begin position="301"/>
        <end position="331"/>
    </location>
</feature>
<dbReference type="AlphaFoldDB" id="A0AAV1GJ09"/>
<dbReference type="Gene3D" id="3.30.160.60">
    <property type="entry name" value="Classic Zinc Finger"/>
    <property type="match status" value="1"/>
</dbReference>